<name>A0A009SPR9_ACIBA</name>
<dbReference type="InterPro" id="IPR016163">
    <property type="entry name" value="Ald_DH_C"/>
</dbReference>
<evidence type="ECO:0000313" key="4">
    <source>
        <dbReference type="Proteomes" id="UP000020735"/>
    </source>
</evidence>
<feature type="domain" description="Aldehyde dehydrogenase" evidence="2">
    <location>
        <begin position="4"/>
        <end position="58"/>
    </location>
</feature>
<evidence type="ECO:0000259" key="2">
    <source>
        <dbReference type="Pfam" id="PF00171"/>
    </source>
</evidence>
<organism evidence="3 4">
    <name type="scientific">Acinetobacter baumannii 99063</name>
    <dbReference type="NCBI Taxonomy" id="1310630"/>
    <lineage>
        <taxon>Bacteria</taxon>
        <taxon>Pseudomonadati</taxon>
        <taxon>Pseudomonadota</taxon>
        <taxon>Gammaproteobacteria</taxon>
        <taxon>Moraxellales</taxon>
        <taxon>Moraxellaceae</taxon>
        <taxon>Acinetobacter</taxon>
        <taxon>Acinetobacter calcoaceticus/baumannii complex</taxon>
    </lineage>
</organism>
<dbReference type="EMBL" id="JEXJ01000225">
    <property type="protein sequence ID" value="EXC40988.1"/>
    <property type="molecule type" value="Genomic_DNA"/>
</dbReference>
<dbReference type="InterPro" id="IPR016162">
    <property type="entry name" value="Ald_DH_N"/>
</dbReference>
<dbReference type="Pfam" id="PF00171">
    <property type="entry name" value="Aldedh"/>
    <property type="match status" value="1"/>
</dbReference>
<accession>A0A009SPR9</accession>
<dbReference type="InterPro" id="IPR015590">
    <property type="entry name" value="Aldehyde_DH_dom"/>
</dbReference>
<dbReference type="Gene3D" id="3.40.309.10">
    <property type="entry name" value="Aldehyde Dehydrogenase, Chain A, domain 2"/>
    <property type="match status" value="1"/>
</dbReference>
<dbReference type="GO" id="GO:0016620">
    <property type="term" value="F:oxidoreductase activity, acting on the aldehyde or oxo group of donors, NAD or NADP as acceptor"/>
    <property type="evidence" value="ECO:0007669"/>
    <property type="project" value="InterPro"/>
</dbReference>
<comment type="caution">
    <text evidence="3">The sequence shown here is derived from an EMBL/GenBank/DDBJ whole genome shotgun (WGS) entry which is preliminary data.</text>
</comment>
<dbReference type="RefSeq" id="WP_032069401.1">
    <property type="nucleotide sequence ID" value="NZ_JEXJ01000225.1"/>
</dbReference>
<dbReference type="Proteomes" id="UP000020735">
    <property type="component" value="Unassembled WGS sequence"/>
</dbReference>
<evidence type="ECO:0000256" key="1">
    <source>
        <dbReference type="ARBA" id="ARBA00023002"/>
    </source>
</evidence>
<reference evidence="3 4" key="1">
    <citation type="submission" date="2014-02" db="EMBL/GenBank/DDBJ databases">
        <title>Comparative genomics and transcriptomics to identify genetic mechanisms underlying the emergence of carbapenem resistant Acinetobacter baumannii (CRAb).</title>
        <authorList>
            <person name="Harris A.D."/>
            <person name="Johnson K.J."/>
            <person name="George J."/>
            <person name="Shefchek K."/>
            <person name="Daugherty S.C."/>
            <person name="Parankush S."/>
            <person name="Sadzewicz L."/>
            <person name="Tallon L."/>
            <person name="Sengamalay N."/>
            <person name="Hazen T.H."/>
            <person name="Rasko D.A."/>
        </authorList>
    </citation>
    <scope>NUCLEOTIDE SEQUENCE [LARGE SCALE GENOMIC DNA]</scope>
    <source>
        <strain evidence="3 4">99063</strain>
    </source>
</reference>
<gene>
    <name evidence="3" type="ORF">J529_4298</name>
</gene>
<proteinExistence type="predicted"/>
<dbReference type="InterPro" id="IPR016161">
    <property type="entry name" value="Ald_DH/histidinol_DH"/>
</dbReference>
<dbReference type="AlphaFoldDB" id="A0A009SPR9"/>
<dbReference type="Gene3D" id="3.40.605.10">
    <property type="entry name" value="Aldehyde Dehydrogenase, Chain A, domain 1"/>
    <property type="match status" value="1"/>
</dbReference>
<keyword evidence="1" id="KW-0560">Oxidoreductase</keyword>
<protein>
    <submittedName>
        <fullName evidence="3">Aldehyde dehydrogenase family protein</fullName>
    </submittedName>
</protein>
<evidence type="ECO:0000313" key="3">
    <source>
        <dbReference type="EMBL" id="EXC40988.1"/>
    </source>
</evidence>
<feature type="non-terminal residue" evidence="3">
    <location>
        <position position="1"/>
    </location>
</feature>
<dbReference type="PANTHER" id="PTHR11699">
    <property type="entry name" value="ALDEHYDE DEHYDROGENASE-RELATED"/>
    <property type="match status" value="1"/>
</dbReference>
<dbReference type="SUPFAM" id="SSF53720">
    <property type="entry name" value="ALDH-like"/>
    <property type="match status" value="1"/>
</dbReference>
<sequence length="68" mass="7304">KVLHCSDLKAAQTYATQLQCGTVWINTHAEVLPHAPFGGWKMSGLGAEFGLEGLLENTIGQTVHISKV</sequence>